<gene>
    <name evidence="1" type="ORF">KDW95_13615</name>
</gene>
<evidence type="ECO:0000313" key="2">
    <source>
        <dbReference type="Proteomes" id="UP001058461"/>
    </source>
</evidence>
<accession>A0ABY5HGA9</accession>
<dbReference type="Pfam" id="PF07295">
    <property type="entry name" value="DUF1451"/>
    <property type="match status" value="1"/>
</dbReference>
<protein>
    <submittedName>
        <fullName evidence="1">Metalloendopeptidase</fullName>
    </submittedName>
</protein>
<sequence length="185" mass="21200">MTDDPRKQEHRHDKATTAYDRILKRLLADLESAEIKSWDYLQERIEEAAKLELTAEEMTRDEMDLLTAYLKRDLKRLGYYAHETGAGIAAWLHFDLNILEHRVGQLLKGLADRTRIDQETLRERLSHGEDDYLSGEIATVGTLACLNCGATQELTETSRIEDCKTCGKGFFRRISRPWSGTPEDA</sequence>
<reference evidence="1" key="1">
    <citation type="submission" date="2021-04" db="EMBL/GenBank/DDBJ databases">
        <title>Oceanospirillales bacteria with DddD are important DMSP degraders in coastal seawater.</title>
        <authorList>
            <person name="Liu J."/>
        </authorList>
    </citation>
    <scope>NUCLEOTIDE SEQUENCE</scope>
    <source>
        <strain evidence="1">D13-1</strain>
    </source>
</reference>
<keyword evidence="2" id="KW-1185">Reference proteome</keyword>
<name>A0ABY5HGA9_9GAMM</name>
<organism evidence="1 2">
    <name type="scientific">Marinobacterium rhizophilum</name>
    <dbReference type="NCBI Taxonomy" id="420402"/>
    <lineage>
        <taxon>Bacteria</taxon>
        <taxon>Pseudomonadati</taxon>
        <taxon>Pseudomonadota</taxon>
        <taxon>Gammaproteobacteria</taxon>
        <taxon>Oceanospirillales</taxon>
        <taxon>Oceanospirillaceae</taxon>
        <taxon>Marinobacterium</taxon>
    </lineage>
</organism>
<proteinExistence type="predicted"/>
<dbReference type="RefSeq" id="WP_255852375.1">
    <property type="nucleotide sequence ID" value="NZ_CP073347.1"/>
</dbReference>
<dbReference type="Proteomes" id="UP001058461">
    <property type="component" value="Chromosome"/>
</dbReference>
<evidence type="ECO:0000313" key="1">
    <source>
        <dbReference type="EMBL" id="UTW10339.1"/>
    </source>
</evidence>
<dbReference type="InterPro" id="IPR009912">
    <property type="entry name" value="DUF1451"/>
</dbReference>
<dbReference type="EMBL" id="CP073347">
    <property type="protein sequence ID" value="UTW10339.1"/>
    <property type="molecule type" value="Genomic_DNA"/>
</dbReference>